<sequence>MNNHNYRIKHTTLLTLNGKAEAVTSPHETFNFTTSSAPRRALIPLNDPYELNESYFLVKSNKNAQLPLSAPRARSLLDAPVKLLAGKIYASGLGTSLSHGSSRGENEQRSKWSAPAMETRIPKGVTGELPASWEGISFDESACSQATILNWFAEFKRARESFEDEARIDRPPTAVTPENVQATKIKEFAPSIFSLQRFCFGLPNKDVRVAQGNTKDKRDLYWLTTFSSDSKSACMIQPKNLEELVSDRGEVRRLTRVGEQERPKSPLTEKIITLWRRMMADYDVCYSLQVGPSDRQTWLYKWQ</sequence>
<dbReference type="EMBL" id="BGZK01001593">
    <property type="protein sequence ID" value="GBP82896.1"/>
    <property type="molecule type" value="Genomic_DNA"/>
</dbReference>
<proteinExistence type="predicted"/>
<feature type="region of interest" description="Disordered" evidence="1">
    <location>
        <begin position="96"/>
        <end position="116"/>
    </location>
</feature>
<organism evidence="2 3">
    <name type="scientific">Eumeta variegata</name>
    <name type="common">Bagworm moth</name>
    <name type="synonym">Eumeta japonica</name>
    <dbReference type="NCBI Taxonomy" id="151549"/>
    <lineage>
        <taxon>Eukaryota</taxon>
        <taxon>Metazoa</taxon>
        <taxon>Ecdysozoa</taxon>
        <taxon>Arthropoda</taxon>
        <taxon>Hexapoda</taxon>
        <taxon>Insecta</taxon>
        <taxon>Pterygota</taxon>
        <taxon>Neoptera</taxon>
        <taxon>Endopterygota</taxon>
        <taxon>Lepidoptera</taxon>
        <taxon>Glossata</taxon>
        <taxon>Ditrysia</taxon>
        <taxon>Tineoidea</taxon>
        <taxon>Psychidae</taxon>
        <taxon>Oiketicinae</taxon>
        <taxon>Eumeta</taxon>
    </lineage>
</organism>
<protein>
    <submittedName>
        <fullName evidence="2">Uncharacterized protein</fullName>
    </submittedName>
</protein>
<evidence type="ECO:0000313" key="2">
    <source>
        <dbReference type="EMBL" id="GBP82896.1"/>
    </source>
</evidence>
<evidence type="ECO:0000313" key="3">
    <source>
        <dbReference type="Proteomes" id="UP000299102"/>
    </source>
</evidence>
<dbReference type="Proteomes" id="UP000299102">
    <property type="component" value="Unassembled WGS sequence"/>
</dbReference>
<gene>
    <name evidence="2" type="ORF">EVAR_66572_1</name>
</gene>
<evidence type="ECO:0000256" key="1">
    <source>
        <dbReference type="SAM" id="MobiDB-lite"/>
    </source>
</evidence>
<reference evidence="2 3" key="1">
    <citation type="journal article" date="2019" name="Commun. Biol.">
        <title>The bagworm genome reveals a unique fibroin gene that provides high tensile strength.</title>
        <authorList>
            <person name="Kono N."/>
            <person name="Nakamura H."/>
            <person name="Ohtoshi R."/>
            <person name="Tomita M."/>
            <person name="Numata K."/>
            <person name="Arakawa K."/>
        </authorList>
    </citation>
    <scope>NUCLEOTIDE SEQUENCE [LARGE SCALE GENOMIC DNA]</scope>
</reference>
<accession>A0A4C1Z2S9</accession>
<keyword evidence="3" id="KW-1185">Reference proteome</keyword>
<name>A0A4C1Z2S9_EUMVA</name>
<dbReference type="AlphaFoldDB" id="A0A4C1Z2S9"/>
<comment type="caution">
    <text evidence="2">The sequence shown here is derived from an EMBL/GenBank/DDBJ whole genome shotgun (WGS) entry which is preliminary data.</text>
</comment>